<reference evidence="4" key="1">
    <citation type="submission" date="2016-11" db="EMBL/GenBank/DDBJ databases">
        <authorList>
            <person name="Varghese N."/>
            <person name="Submissions S."/>
        </authorList>
    </citation>
    <scope>NUCLEOTIDE SEQUENCE [LARGE SCALE GENOMIC DNA]</scope>
    <source>
        <strain evidence="4">DSM 18095</strain>
    </source>
</reference>
<dbReference type="STRING" id="1123404.SAMN02745784_02404"/>
<dbReference type="Pfam" id="PF00395">
    <property type="entry name" value="SLH"/>
    <property type="match status" value="2"/>
</dbReference>
<dbReference type="PANTHER" id="PTHR43308">
    <property type="entry name" value="OUTER MEMBRANE PROTEIN ALPHA-RELATED"/>
    <property type="match status" value="1"/>
</dbReference>
<feature type="chain" id="PRO_5012906128" evidence="1">
    <location>
        <begin position="31"/>
        <end position="1311"/>
    </location>
</feature>
<accession>A0A1M4XVN4</accession>
<protein>
    <submittedName>
        <fullName evidence="3">S-layer homology domain-containing protein</fullName>
    </submittedName>
</protein>
<dbReference type="InterPro" id="IPR051465">
    <property type="entry name" value="Cell_Envelope_Struct_Comp"/>
</dbReference>
<organism evidence="3 4">
    <name type="scientific">Tissierella praeacuta DSM 18095</name>
    <dbReference type="NCBI Taxonomy" id="1123404"/>
    <lineage>
        <taxon>Bacteria</taxon>
        <taxon>Bacillati</taxon>
        <taxon>Bacillota</taxon>
        <taxon>Tissierellia</taxon>
        <taxon>Tissierellales</taxon>
        <taxon>Tissierellaceae</taxon>
        <taxon>Tissierella</taxon>
    </lineage>
</organism>
<evidence type="ECO:0000313" key="4">
    <source>
        <dbReference type="Proteomes" id="UP000184114"/>
    </source>
</evidence>
<dbReference type="GeneID" id="90993882"/>
<dbReference type="PANTHER" id="PTHR43308:SF5">
    <property type="entry name" value="S-LAYER PROTEIN _ PEPTIDOGLYCAN ENDO-BETA-N-ACETYLGLUCOSAMINIDASE"/>
    <property type="match status" value="1"/>
</dbReference>
<evidence type="ECO:0000313" key="3">
    <source>
        <dbReference type="EMBL" id="SHE97353.1"/>
    </source>
</evidence>
<proteinExistence type="predicted"/>
<gene>
    <name evidence="3" type="ORF">SAMN02745784_02404</name>
</gene>
<feature type="domain" description="SLH" evidence="2">
    <location>
        <begin position="39"/>
        <end position="102"/>
    </location>
</feature>
<evidence type="ECO:0000256" key="1">
    <source>
        <dbReference type="SAM" id="SignalP"/>
    </source>
</evidence>
<sequence length="1311" mass="144889">MNKMKRIFSFLLVLSMILGSFGSVFTTANAAAAEKADKELTKVPKDVVGTEYEKAISRLVAFGIIEGYPDGTFKPEKEVTRAEFAKILIEALGIGNATKAATGVTKFSDVPASHWASGYINVASGQGLIKGYNNGTFQPEKKVSYAEALTMLVRALGYQDDFLKGTWPGNYVAKAAEAGITAGVKFDSAVSAANRGDVANLVNNTLDGNIVKVDIYKGGTVEYKETEKTLLKDRLNISKYEDARVIADKIVDDGLEANEITVKFLKEIDKNDESVKKSYKKNEEKDFKFKKVVNPRKYIGEEVTVYMNDNEEVVYIEVENDDKAYFDYVFAASGKDREVDKLELVKFDKEYSFDSDAKVYVFDSKDDKYVELSVKKDGIDTKLSSVVGHVGKFVVKNNRIVYAEIMDSSEALPWMLVRENKSGVLKGINQTTENFDVDLTKKANYDGVFVFDTLGNKLDVEDIKEGNIVYVQKQEYDGDDYAVVVVVKDNIVEGKLSKVKDDRVTLGDKQVKAIKYSLEGSQFQTFYSVDGFEDVKEWTGKDGDWTTDMEDADGEEMTAYLDAVGKIAFLTTKTNGSSGYKYGIVTKAYADNDRIKIYTYVDGKEGKEITYKVEKERNLNEPVKLDEYGQVIKGEKRGKVEAGDVVKFKLNKNGDIAENEFYAATPKNTWKMRKDKDFGKDSIPSTLYENENEHKSFVIDDKAIIIDAEGLKHNSNRTGFNSNFDVDDFGTANWKNMAENKYDKDLEYFVFTKRNNKIDVDAIIFIGKGASTSSDVEAIYVTDIWTKGGDVHIKYVSYETGKVEEKEVEKLDGSNIKYSKSYKERPFIAKVKSSGKIDLYDEDKDDLIYVKGIVDKKDGNVITVGKDDYKLSSSAVVYEEGTKKTASNIRKGDAVFFIAENKVNIRVIERLVGSEADKVKKDGGTTKPQDPEKGVVTYINKDRIFIDDEKYTLNADTVLYNKDGKFILAVGGEKIGEHLKQNAVVKDVKTNKDGVITSFVLVKESTEAEADRNAAKAVDNKIEALKIVNDKAPTEDEKTAIKAARKAYEDLTKAQKALVKNLADLVKLEAIVEKTEGPVKAEKEAIEAVVVAVALDSKTKLAAALNNELFKKVEEANMEAYLNSAEFEALTVDSKASDVNSAIDKVNNDVSGETEEIKAVSAVISAVALNSKSKLATALDNKLFNNVKEANMEAYLKSAEFKALKVNSKASDVNDAIDKVNDDVVKEADKKAVEAAKALITAKSPIEELKVEGGALAEAGVKEAAVEEYVKALVSGEVAVKVTSLTEYDVVITKGEATDTVKVTVTQFTAK</sequence>
<dbReference type="InterPro" id="IPR001119">
    <property type="entry name" value="SLH_dom"/>
</dbReference>
<keyword evidence="1" id="KW-0732">Signal</keyword>
<name>A0A1M4XVN4_9FIRM</name>
<dbReference type="EMBL" id="FQTY01000013">
    <property type="protein sequence ID" value="SHE97353.1"/>
    <property type="molecule type" value="Genomic_DNA"/>
</dbReference>
<dbReference type="Proteomes" id="UP000184114">
    <property type="component" value="Unassembled WGS sequence"/>
</dbReference>
<evidence type="ECO:0000259" key="2">
    <source>
        <dbReference type="PROSITE" id="PS51272"/>
    </source>
</evidence>
<feature type="domain" description="SLH" evidence="2">
    <location>
        <begin position="103"/>
        <end position="166"/>
    </location>
</feature>
<dbReference type="RefSeq" id="WP_072976599.1">
    <property type="nucleotide sequence ID" value="NZ_FQTY01000013.1"/>
</dbReference>
<dbReference type="PROSITE" id="PS51272">
    <property type="entry name" value="SLH"/>
    <property type="match status" value="2"/>
</dbReference>
<feature type="signal peptide" evidence="1">
    <location>
        <begin position="1"/>
        <end position="30"/>
    </location>
</feature>
<keyword evidence="4" id="KW-1185">Reference proteome</keyword>